<dbReference type="GO" id="GO:0046872">
    <property type="term" value="F:metal ion binding"/>
    <property type="evidence" value="ECO:0007669"/>
    <property type="project" value="InterPro"/>
</dbReference>
<dbReference type="RefSeq" id="WP_112333605.1">
    <property type="nucleotide sequence ID" value="NZ_JADPHD010000015.1"/>
</dbReference>
<feature type="domain" description="HMA" evidence="1">
    <location>
        <begin position="2"/>
        <end position="67"/>
    </location>
</feature>
<evidence type="ECO:0000259" key="1">
    <source>
        <dbReference type="PROSITE" id="PS50846"/>
    </source>
</evidence>
<comment type="caution">
    <text evidence="2">The sequence shown here is derived from an EMBL/GenBank/DDBJ whole genome shotgun (WGS) entry which is preliminary data.</text>
</comment>
<evidence type="ECO:0000313" key="3">
    <source>
        <dbReference type="Proteomes" id="UP000249377"/>
    </source>
</evidence>
<dbReference type="SUPFAM" id="SSF55008">
    <property type="entry name" value="HMA, heavy metal-associated domain"/>
    <property type="match status" value="1"/>
</dbReference>
<dbReference type="InterPro" id="IPR006121">
    <property type="entry name" value="HMA_dom"/>
</dbReference>
<dbReference type="PROSITE" id="PS50846">
    <property type="entry name" value="HMA_2"/>
    <property type="match status" value="1"/>
</dbReference>
<dbReference type="Proteomes" id="UP000249377">
    <property type="component" value="Unassembled WGS sequence"/>
</dbReference>
<dbReference type="Gene3D" id="3.30.70.100">
    <property type="match status" value="1"/>
</dbReference>
<organism evidence="2 3">
    <name type="scientific">Hydrogeniiclostridium mannosilyticum</name>
    <dbReference type="NCBI Taxonomy" id="2764322"/>
    <lineage>
        <taxon>Bacteria</taxon>
        <taxon>Bacillati</taxon>
        <taxon>Bacillota</taxon>
        <taxon>Clostridia</taxon>
        <taxon>Eubacteriales</taxon>
        <taxon>Acutalibacteraceae</taxon>
        <taxon>Hydrogeniiclostridium</taxon>
    </lineage>
</organism>
<dbReference type="Pfam" id="PF00403">
    <property type="entry name" value="HMA"/>
    <property type="match status" value="1"/>
</dbReference>
<evidence type="ECO:0000313" key="2">
    <source>
        <dbReference type="EMBL" id="RAQ22544.1"/>
    </source>
</evidence>
<reference evidence="2 3" key="1">
    <citation type="submission" date="2018-06" db="EMBL/GenBank/DDBJ databases">
        <title>Noncontiguous genome sequence of Ruminococcaceae bacterium ASD2818.</title>
        <authorList>
            <person name="Chaplin A.V."/>
            <person name="Sokolova S.R."/>
            <person name="Kochetkova T.O."/>
            <person name="Goltsov A.Y."/>
            <person name="Trofimov D.Y."/>
            <person name="Efimov B.A."/>
        </authorList>
    </citation>
    <scope>NUCLEOTIDE SEQUENCE [LARGE SCALE GENOMIC DNA]</scope>
    <source>
        <strain evidence="2 3">ASD2818</strain>
    </source>
</reference>
<accession>A0A328UGG5</accession>
<dbReference type="InterPro" id="IPR036163">
    <property type="entry name" value="HMA_dom_sf"/>
</dbReference>
<protein>
    <submittedName>
        <fullName evidence="2">Copper resistance protein CopZ</fullName>
    </submittedName>
</protein>
<dbReference type="CDD" id="cd00371">
    <property type="entry name" value="HMA"/>
    <property type="match status" value="1"/>
</dbReference>
<proteinExistence type="predicted"/>
<gene>
    <name evidence="2" type="ORF">DPQ25_12985</name>
</gene>
<sequence>MLQITVKIDGMMCGMCEAHVNDAIRKAFPVKKVSASHSKGQAVLLTETDISEEELCKAIDATGYRVLSVTKVPYEKKGLFSGLRK</sequence>
<dbReference type="AlphaFoldDB" id="A0A328UGG5"/>
<name>A0A328UGG5_9FIRM</name>
<dbReference type="EMBL" id="QLYR01000012">
    <property type="protein sequence ID" value="RAQ22544.1"/>
    <property type="molecule type" value="Genomic_DNA"/>
</dbReference>
<keyword evidence="3" id="KW-1185">Reference proteome</keyword>